<keyword evidence="3 5" id="KW-1133">Transmembrane helix</keyword>
<evidence type="ECO:0000256" key="4">
    <source>
        <dbReference type="ARBA" id="ARBA00023136"/>
    </source>
</evidence>
<accession>A0ABU1AY29</accession>
<dbReference type="Pfam" id="PF04116">
    <property type="entry name" value="FA_hydroxylase"/>
    <property type="match status" value="1"/>
</dbReference>
<keyword evidence="4 5" id="KW-0472">Membrane</keyword>
<dbReference type="Proteomes" id="UP001225316">
    <property type="component" value="Unassembled WGS sequence"/>
</dbReference>
<evidence type="ECO:0000259" key="6">
    <source>
        <dbReference type="Pfam" id="PF04116"/>
    </source>
</evidence>
<keyword evidence="8" id="KW-1185">Reference proteome</keyword>
<proteinExistence type="predicted"/>
<feature type="transmembrane region" description="Helical" evidence="5">
    <location>
        <begin position="6"/>
        <end position="25"/>
    </location>
</feature>
<comment type="subcellular location">
    <subcellularLocation>
        <location evidence="1">Membrane</location>
    </subcellularLocation>
</comment>
<sequence length="278" mass="33481">MLDLIWNTRSYFFWLMVVSLLCALAERVRPWRQGQRFLRAEFFQDLFWLFFNGHYFSILFAYVSVWITHWWLPAIESAQAWNLLAGWPLLAQGLFYFVLKDWLDWCVHNLLHRVPALWEFHKVHHSITEMDWIGNFRFHWMEIVVYQSLTYFPLVVLGVDPTVLLIIAVLNTLIGHLNHSNLDLTWGPLRYLLNSSRMHIWHHMHDLPEERRQGVNFGISLSVWDWLFRTAYWPSLQERPSQQPTALGFPGMERVPASLSGRMWSPFKRFWRKLRQVR</sequence>
<feature type="domain" description="Fatty acid hydroxylase" evidence="6">
    <location>
        <begin position="94"/>
        <end position="230"/>
    </location>
</feature>
<feature type="transmembrane region" description="Helical" evidence="5">
    <location>
        <begin position="151"/>
        <end position="174"/>
    </location>
</feature>
<dbReference type="PANTHER" id="PTHR11863">
    <property type="entry name" value="STEROL DESATURASE"/>
    <property type="match status" value="1"/>
</dbReference>
<dbReference type="RefSeq" id="WP_308951854.1">
    <property type="nucleotide sequence ID" value="NZ_JARXHW010000050.1"/>
</dbReference>
<organism evidence="7 8">
    <name type="scientific">Thalassobacterium maritimum</name>
    <dbReference type="NCBI Taxonomy" id="3041265"/>
    <lineage>
        <taxon>Bacteria</taxon>
        <taxon>Pseudomonadati</taxon>
        <taxon>Verrucomicrobiota</taxon>
        <taxon>Opitutia</taxon>
        <taxon>Puniceicoccales</taxon>
        <taxon>Coraliomargaritaceae</taxon>
        <taxon>Thalassobacterium</taxon>
    </lineage>
</organism>
<evidence type="ECO:0000313" key="8">
    <source>
        <dbReference type="Proteomes" id="UP001225316"/>
    </source>
</evidence>
<evidence type="ECO:0000313" key="7">
    <source>
        <dbReference type="EMBL" id="MDQ8209069.1"/>
    </source>
</evidence>
<gene>
    <name evidence="7" type="ORF">QEH52_16205</name>
</gene>
<dbReference type="EMBL" id="JARXHW010000050">
    <property type="protein sequence ID" value="MDQ8209069.1"/>
    <property type="molecule type" value="Genomic_DNA"/>
</dbReference>
<comment type="caution">
    <text evidence="7">The sequence shown here is derived from an EMBL/GenBank/DDBJ whole genome shotgun (WGS) entry which is preliminary data.</text>
</comment>
<dbReference type="InterPro" id="IPR050307">
    <property type="entry name" value="Sterol_Desaturase_Related"/>
</dbReference>
<protein>
    <submittedName>
        <fullName evidence="7">Sterol desaturase family protein</fullName>
    </submittedName>
</protein>
<feature type="transmembrane region" description="Helical" evidence="5">
    <location>
        <begin position="46"/>
        <end position="68"/>
    </location>
</feature>
<feature type="transmembrane region" description="Helical" evidence="5">
    <location>
        <begin position="80"/>
        <end position="99"/>
    </location>
</feature>
<evidence type="ECO:0000256" key="1">
    <source>
        <dbReference type="ARBA" id="ARBA00004370"/>
    </source>
</evidence>
<evidence type="ECO:0000256" key="5">
    <source>
        <dbReference type="SAM" id="Phobius"/>
    </source>
</evidence>
<evidence type="ECO:0000256" key="3">
    <source>
        <dbReference type="ARBA" id="ARBA00022989"/>
    </source>
</evidence>
<dbReference type="InterPro" id="IPR006694">
    <property type="entry name" value="Fatty_acid_hydroxylase"/>
</dbReference>
<keyword evidence="2 5" id="KW-0812">Transmembrane</keyword>
<name>A0ABU1AY29_9BACT</name>
<evidence type="ECO:0000256" key="2">
    <source>
        <dbReference type="ARBA" id="ARBA00022692"/>
    </source>
</evidence>
<reference evidence="7 8" key="1">
    <citation type="submission" date="2023-04" db="EMBL/GenBank/DDBJ databases">
        <title>A novel bacteria isolated from coastal sediment.</title>
        <authorList>
            <person name="Liu X.-J."/>
            <person name="Du Z.-J."/>
        </authorList>
    </citation>
    <scope>NUCLEOTIDE SEQUENCE [LARGE SCALE GENOMIC DNA]</scope>
    <source>
        <strain evidence="7 8">SDUM461003</strain>
    </source>
</reference>